<proteinExistence type="predicted"/>
<comment type="subcellular location">
    <subcellularLocation>
        <location evidence="1">Cell membrane</location>
        <topology evidence="1">Multi-pass membrane protein</topology>
    </subcellularLocation>
</comment>
<protein>
    <submittedName>
        <fullName evidence="8">Integral membrane protein</fullName>
    </submittedName>
</protein>
<evidence type="ECO:0000256" key="6">
    <source>
        <dbReference type="SAM" id="Phobius"/>
    </source>
</evidence>
<dbReference type="EMBL" id="PVUE01000012">
    <property type="protein sequence ID" value="PRZ40968.1"/>
    <property type="molecule type" value="Genomic_DNA"/>
</dbReference>
<evidence type="ECO:0000256" key="5">
    <source>
        <dbReference type="ARBA" id="ARBA00023136"/>
    </source>
</evidence>
<keyword evidence="4 6" id="KW-1133">Transmembrane helix</keyword>
<evidence type="ECO:0000313" key="8">
    <source>
        <dbReference type="EMBL" id="PRZ40968.1"/>
    </source>
</evidence>
<evidence type="ECO:0000259" key="7">
    <source>
        <dbReference type="Pfam" id="PF12823"/>
    </source>
</evidence>
<sequence length="164" mass="18096">MLGDMTAEPPKPAKPFVTFDLRRAVPTSTWVKWWRFMAFAEAVSWALLLTGMYFKYLAADPTPVLVTIFGSVHGAIFVAFGILTLQLWQRLKWTYPVVMMGCLSTIPPFCSVVFELWAQRTGRLEHKLGQVGDAAQHVGGPGVDETRTVVGAGEYAGDQRSATS</sequence>
<dbReference type="GO" id="GO:0005886">
    <property type="term" value="C:plasma membrane"/>
    <property type="evidence" value="ECO:0007669"/>
    <property type="project" value="UniProtKB-SubCell"/>
</dbReference>
<keyword evidence="9" id="KW-1185">Reference proteome</keyword>
<evidence type="ECO:0000313" key="9">
    <source>
        <dbReference type="Proteomes" id="UP000237752"/>
    </source>
</evidence>
<dbReference type="PANTHER" id="PTHR40077">
    <property type="entry name" value="MEMBRANE PROTEIN-RELATED"/>
    <property type="match status" value="1"/>
</dbReference>
<dbReference type="Pfam" id="PF12823">
    <property type="entry name" value="DUF3817"/>
    <property type="match status" value="1"/>
</dbReference>
<keyword evidence="5 6" id="KW-0472">Membrane</keyword>
<reference evidence="8 9" key="1">
    <citation type="submission" date="2018-03" db="EMBL/GenBank/DDBJ databases">
        <title>Genomic Encyclopedia of Archaeal and Bacterial Type Strains, Phase II (KMG-II): from individual species to whole genera.</title>
        <authorList>
            <person name="Goeker M."/>
        </authorList>
    </citation>
    <scope>NUCLEOTIDE SEQUENCE [LARGE SCALE GENOMIC DNA]</scope>
    <source>
        <strain evidence="8 9">DSM 100065</strain>
    </source>
</reference>
<dbReference type="Proteomes" id="UP000237752">
    <property type="component" value="Unassembled WGS sequence"/>
</dbReference>
<keyword evidence="2" id="KW-1003">Cell membrane</keyword>
<keyword evidence="3 6" id="KW-0812">Transmembrane</keyword>
<evidence type="ECO:0000256" key="4">
    <source>
        <dbReference type="ARBA" id="ARBA00022989"/>
    </source>
</evidence>
<name>A0A2T0ZY11_9ACTN</name>
<organism evidence="8 9">
    <name type="scientific">Antricoccus suffuscus</name>
    <dbReference type="NCBI Taxonomy" id="1629062"/>
    <lineage>
        <taxon>Bacteria</taxon>
        <taxon>Bacillati</taxon>
        <taxon>Actinomycetota</taxon>
        <taxon>Actinomycetes</taxon>
        <taxon>Geodermatophilales</taxon>
        <taxon>Antricoccaceae</taxon>
        <taxon>Antricoccus</taxon>
    </lineage>
</organism>
<evidence type="ECO:0000256" key="2">
    <source>
        <dbReference type="ARBA" id="ARBA00022475"/>
    </source>
</evidence>
<evidence type="ECO:0000256" key="3">
    <source>
        <dbReference type="ARBA" id="ARBA00022692"/>
    </source>
</evidence>
<accession>A0A2T0ZY11</accession>
<dbReference type="PANTHER" id="PTHR40077:SF1">
    <property type="entry name" value="MEMBRANE PROTEIN"/>
    <property type="match status" value="1"/>
</dbReference>
<comment type="caution">
    <text evidence="8">The sequence shown here is derived from an EMBL/GenBank/DDBJ whole genome shotgun (WGS) entry which is preliminary data.</text>
</comment>
<dbReference type="NCBIfam" id="TIGR03954">
    <property type="entry name" value="integ_memb_HG"/>
    <property type="match status" value="1"/>
</dbReference>
<feature type="transmembrane region" description="Helical" evidence="6">
    <location>
        <begin position="66"/>
        <end position="88"/>
    </location>
</feature>
<dbReference type="InterPro" id="IPR023845">
    <property type="entry name" value="DUF3817_TM"/>
</dbReference>
<feature type="transmembrane region" description="Helical" evidence="6">
    <location>
        <begin position="33"/>
        <end position="54"/>
    </location>
</feature>
<evidence type="ECO:0000256" key="1">
    <source>
        <dbReference type="ARBA" id="ARBA00004651"/>
    </source>
</evidence>
<gene>
    <name evidence="8" type="ORF">CLV47_1121</name>
</gene>
<feature type="domain" description="DUF3817" evidence="7">
    <location>
        <begin position="32"/>
        <end position="120"/>
    </location>
</feature>
<dbReference type="AlphaFoldDB" id="A0A2T0ZY11"/>
<feature type="transmembrane region" description="Helical" evidence="6">
    <location>
        <begin position="94"/>
        <end position="118"/>
    </location>
</feature>